<accession>A0AAD5U8R8</accession>
<dbReference type="GO" id="GO:0008380">
    <property type="term" value="P:RNA splicing"/>
    <property type="evidence" value="ECO:0007669"/>
    <property type="project" value="UniProtKB-KW"/>
</dbReference>
<keyword evidence="2" id="KW-0507">mRNA processing</keyword>
<evidence type="ECO:0000256" key="1">
    <source>
        <dbReference type="ARBA" id="ARBA00012552"/>
    </source>
</evidence>
<dbReference type="EC" id="3.6.4.13" evidence="1"/>
<dbReference type="PANTHER" id="PTHR18934:SF109">
    <property type="entry name" value="ATP-DEPENDENT RNA HELICASE DHX15 HOMOLOG"/>
    <property type="match status" value="1"/>
</dbReference>
<comment type="caution">
    <text evidence="7">The sequence shown here is derived from an EMBL/GenBank/DDBJ whole genome shotgun (WGS) entry which is preliminary data.</text>
</comment>
<sequence>MVYNCAEEMLIIISMLNVPTPFIRPNNDRKKADEAKSQFEHEDGDHLTLLNAYYAYKENGESQKWCYENYLNIRSLRQADNVRSQLERYLMRCGDLGGSTNLEDPKYWINIRKALCNGLFMQIAHLEKNGKYLTVKDNQVNYRLTLACFATSFLLFNYQTRMGNVSGICPHHSKLH</sequence>
<evidence type="ECO:0000256" key="4">
    <source>
        <dbReference type="ARBA" id="ARBA00022806"/>
    </source>
</evidence>
<dbReference type="SUPFAM" id="SSF52540">
    <property type="entry name" value="P-loop containing nucleoside triphosphate hydrolases"/>
    <property type="match status" value="1"/>
</dbReference>
<protein>
    <recommendedName>
        <fullName evidence="1">RNA helicase</fullName>
        <ecNumber evidence="1">3.6.4.13</ecNumber>
    </recommendedName>
</protein>
<dbReference type="PANTHER" id="PTHR18934">
    <property type="entry name" value="ATP-DEPENDENT RNA HELICASE"/>
    <property type="match status" value="1"/>
</dbReference>
<dbReference type="InterPro" id="IPR027417">
    <property type="entry name" value="P-loop_NTPase"/>
</dbReference>
<keyword evidence="5" id="KW-0508">mRNA splicing</keyword>
<dbReference type="Proteomes" id="UP001210925">
    <property type="component" value="Unassembled WGS sequence"/>
</dbReference>
<reference evidence="7" key="1">
    <citation type="submission" date="2020-05" db="EMBL/GenBank/DDBJ databases">
        <title>Phylogenomic resolution of chytrid fungi.</title>
        <authorList>
            <person name="Stajich J.E."/>
            <person name="Amses K."/>
            <person name="Simmons R."/>
            <person name="Seto K."/>
            <person name="Myers J."/>
            <person name="Bonds A."/>
            <person name="Quandt C.A."/>
            <person name="Barry K."/>
            <person name="Liu P."/>
            <person name="Grigoriev I."/>
            <person name="Longcore J.E."/>
            <person name="James T.Y."/>
        </authorList>
    </citation>
    <scope>NUCLEOTIDE SEQUENCE</scope>
    <source>
        <strain evidence="7">PLAUS21</strain>
    </source>
</reference>
<evidence type="ECO:0000256" key="6">
    <source>
        <dbReference type="ARBA" id="ARBA00047984"/>
    </source>
</evidence>
<keyword evidence="4 7" id="KW-0347">Helicase</keyword>
<evidence type="ECO:0000313" key="7">
    <source>
        <dbReference type="EMBL" id="KAJ3249973.1"/>
    </source>
</evidence>
<name>A0AAD5U8R8_9FUNG</name>
<comment type="catalytic activity">
    <reaction evidence="6">
        <text>ATP + H2O = ADP + phosphate + H(+)</text>
        <dbReference type="Rhea" id="RHEA:13065"/>
        <dbReference type="ChEBI" id="CHEBI:15377"/>
        <dbReference type="ChEBI" id="CHEBI:15378"/>
        <dbReference type="ChEBI" id="CHEBI:30616"/>
        <dbReference type="ChEBI" id="CHEBI:43474"/>
        <dbReference type="ChEBI" id="CHEBI:456216"/>
        <dbReference type="EC" id="3.6.4.13"/>
    </reaction>
</comment>
<keyword evidence="8" id="KW-1185">Reference proteome</keyword>
<organism evidence="7 8">
    <name type="scientific">Boothiomyces macroporosus</name>
    <dbReference type="NCBI Taxonomy" id="261099"/>
    <lineage>
        <taxon>Eukaryota</taxon>
        <taxon>Fungi</taxon>
        <taxon>Fungi incertae sedis</taxon>
        <taxon>Chytridiomycota</taxon>
        <taxon>Chytridiomycota incertae sedis</taxon>
        <taxon>Chytridiomycetes</taxon>
        <taxon>Rhizophydiales</taxon>
        <taxon>Terramycetaceae</taxon>
        <taxon>Boothiomyces</taxon>
    </lineage>
</organism>
<evidence type="ECO:0000256" key="5">
    <source>
        <dbReference type="ARBA" id="ARBA00023187"/>
    </source>
</evidence>
<evidence type="ECO:0000256" key="3">
    <source>
        <dbReference type="ARBA" id="ARBA00022801"/>
    </source>
</evidence>
<keyword evidence="3" id="KW-0378">Hydrolase</keyword>
<proteinExistence type="predicted"/>
<dbReference type="GO" id="GO:0003723">
    <property type="term" value="F:RNA binding"/>
    <property type="evidence" value="ECO:0007669"/>
    <property type="project" value="TreeGrafter"/>
</dbReference>
<dbReference type="GO" id="GO:0003724">
    <property type="term" value="F:RNA helicase activity"/>
    <property type="evidence" value="ECO:0007669"/>
    <property type="project" value="UniProtKB-EC"/>
</dbReference>
<dbReference type="AlphaFoldDB" id="A0AAD5U8R8"/>
<evidence type="ECO:0000256" key="2">
    <source>
        <dbReference type="ARBA" id="ARBA00022664"/>
    </source>
</evidence>
<dbReference type="EMBL" id="JADGKB010000331">
    <property type="protein sequence ID" value="KAJ3249973.1"/>
    <property type="molecule type" value="Genomic_DNA"/>
</dbReference>
<gene>
    <name evidence="7" type="primary">DHX15</name>
    <name evidence="7" type="ORF">HK103_004227</name>
</gene>
<dbReference type="Pfam" id="PF21010">
    <property type="entry name" value="HA2_C"/>
    <property type="match status" value="1"/>
</dbReference>
<keyword evidence="4 7" id="KW-0067">ATP-binding</keyword>
<dbReference type="GO" id="GO:0006397">
    <property type="term" value="P:mRNA processing"/>
    <property type="evidence" value="ECO:0007669"/>
    <property type="project" value="UniProtKB-KW"/>
</dbReference>
<keyword evidence="4 7" id="KW-0547">Nucleotide-binding</keyword>
<dbReference type="GO" id="GO:0016787">
    <property type="term" value="F:hydrolase activity"/>
    <property type="evidence" value="ECO:0007669"/>
    <property type="project" value="UniProtKB-KW"/>
</dbReference>
<evidence type="ECO:0000313" key="8">
    <source>
        <dbReference type="Proteomes" id="UP001210925"/>
    </source>
</evidence>